<reference evidence="1" key="1">
    <citation type="journal article" date="2019" name="Sci. Rep.">
        <title>Draft genome of Tanacetum cinerariifolium, the natural source of mosquito coil.</title>
        <authorList>
            <person name="Yamashiro T."/>
            <person name="Shiraishi A."/>
            <person name="Satake H."/>
            <person name="Nakayama K."/>
        </authorList>
    </citation>
    <scope>NUCLEOTIDE SEQUENCE</scope>
</reference>
<evidence type="ECO:0000313" key="1">
    <source>
        <dbReference type="EMBL" id="GFD31080.1"/>
    </source>
</evidence>
<comment type="caution">
    <text evidence="1">The sequence shown here is derived from an EMBL/GenBank/DDBJ whole genome shotgun (WGS) entry which is preliminary data.</text>
</comment>
<proteinExistence type="predicted"/>
<protein>
    <submittedName>
        <fullName evidence="1">Uncharacterized protein</fullName>
    </submittedName>
</protein>
<dbReference type="AlphaFoldDB" id="A0A699V8R5"/>
<accession>A0A699V8R5</accession>
<dbReference type="EMBL" id="BKCJ011410333">
    <property type="protein sequence ID" value="GFD31080.1"/>
    <property type="molecule type" value="Genomic_DNA"/>
</dbReference>
<gene>
    <name evidence="1" type="ORF">Tci_903049</name>
</gene>
<feature type="non-terminal residue" evidence="1">
    <location>
        <position position="82"/>
    </location>
</feature>
<sequence length="82" mass="9529">MRIETTFKNTCRKQPPRITIKEARVFDPRWLPTKSDLSVFLPIRIIKIISTGETILINIEEEISTNLTFTHLLSIKANFTDL</sequence>
<organism evidence="1">
    <name type="scientific">Tanacetum cinerariifolium</name>
    <name type="common">Dalmatian daisy</name>
    <name type="synonym">Chrysanthemum cinerariifolium</name>
    <dbReference type="NCBI Taxonomy" id="118510"/>
    <lineage>
        <taxon>Eukaryota</taxon>
        <taxon>Viridiplantae</taxon>
        <taxon>Streptophyta</taxon>
        <taxon>Embryophyta</taxon>
        <taxon>Tracheophyta</taxon>
        <taxon>Spermatophyta</taxon>
        <taxon>Magnoliopsida</taxon>
        <taxon>eudicotyledons</taxon>
        <taxon>Gunneridae</taxon>
        <taxon>Pentapetalae</taxon>
        <taxon>asterids</taxon>
        <taxon>campanulids</taxon>
        <taxon>Asterales</taxon>
        <taxon>Asteraceae</taxon>
        <taxon>Asteroideae</taxon>
        <taxon>Anthemideae</taxon>
        <taxon>Anthemidinae</taxon>
        <taxon>Tanacetum</taxon>
    </lineage>
</organism>
<name>A0A699V8R5_TANCI</name>